<gene>
    <name evidence="9" type="ORF">Naga_100024g18</name>
</gene>
<dbReference type="CDD" id="cd00570">
    <property type="entry name" value="GST_N_family"/>
    <property type="match status" value="1"/>
</dbReference>
<comment type="similarity">
    <text evidence="5">Belongs to the GST superfamily. DHAR family.</text>
</comment>
<dbReference type="InterPro" id="IPR040079">
    <property type="entry name" value="Glutathione_S-Trfase"/>
</dbReference>
<evidence type="ECO:0000259" key="7">
    <source>
        <dbReference type="PROSITE" id="PS50404"/>
    </source>
</evidence>
<evidence type="ECO:0000256" key="3">
    <source>
        <dbReference type="ARBA" id="ARBA00022679"/>
    </source>
</evidence>
<dbReference type="InterPro" id="IPR004045">
    <property type="entry name" value="Glutathione_S-Trfase_N"/>
</dbReference>
<evidence type="ECO:0000256" key="1">
    <source>
        <dbReference type="ARBA" id="ARBA00012436"/>
    </source>
</evidence>
<dbReference type="InterPro" id="IPR036249">
    <property type="entry name" value="Thioredoxin-like_sf"/>
</dbReference>
<dbReference type="AlphaFoldDB" id="W7U001"/>
<dbReference type="SUPFAM" id="SSF47616">
    <property type="entry name" value="GST C-terminal domain-like"/>
    <property type="match status" value="1"/>
</dbReference>
<keyword evidence="4" id="KW-0560">Oxidoreductase</keyword>
<dbReference type="Gene3D" id="1.20.1050.10">
    <property type="match status" value="1"/>
</dbReference>
<feature type="domain" description="GST C-terminal" evidence="8">
    <location>
        <begin position="186"/>
        <end position="316"/>
    </location>
</feature>
<dbReference type="InterPro" id="IPR010987">
    <property type="entry name" value="Glutathione-S-Trfase_C-like"/>
</dbReference>
<name>W7U001_9STRA</name>
<evidence type="ECO:0000256" key="2">
    <source>
        <dbReference type="ARBA" id="ARBA00022575"/>
    </source>
</evidence>
<dbReference type="PROSITE" id="PS50404">
    <property type="entry name" value="GST_NTER"/>
    <property type="match status" value="1"/>
</dbReference>
<comment type="catalytic activity">
    <reaction evidence="6">
        <text>L-dehydroascorbate + 2 glutathione = glutathione disulfide + L-ascorbate</text>
        <dbReference type="Rhea" id="RHEA:24424"/>
        <dbReference type="ChEBI" id="CHEBI:38290"/>
        <dbReference type="ChEBI" id="CHEBI:57925"/>
        <dbReference type="ChEBI" id="CHEBI:58297"/>
        <dbReference type="ChEBI" id="CHEBI:58539"/>
        <dbReference type="EC" id="1.8.5.1"/>
    </reaction>
</comment>
<dbReference type="Pfam" id="PF13417">
    <property type="entry name" value="GST_N_3"/>
    <property type="match status" value="1"/>
</dbReference>
<dbReference type="EC" id="1.8.5.1" evidence="1"/>
<dbReference type="GO" id="GO:0045174">
    <property type="term" value="F:glutathione dehydrogenase (ascorbate) activity"/>
    <property type="evidence" value="ECO:0007669"/>
    <property type="project" value="UniProtKB-EC"/>
</dbReference>
<dbReference type="PANTHER" id="PTHR44420:SF2">
    <property type="entry name" value="GLUTATHIONE S-TRANSFERASE DHAR2-RELATED"/>
    <property type="match status" value="1"/>
</dbReference>
<dbReference type="PROSITE" id="PS50405">
    <property type="entry name" value="GST_CTER"/>
    <property type="match status" value="1"/>
</dbReference>
<keyword evidence="3" id="KW-0808">Transferase</keyword>
<keyword evidence="2" id="KW-0216">Detoxification</keyword>
<feature type="domain" description="GST N-terminal" evidence="7">
    <location>
        <begin position="105"/>
        <end position="182"/>
    </location>
</feature>
<dbReference type="Gene3D" id="3.40.30.10">
    <property type="entry name" value="Glutaredoxin"/>
    <property type="match status" value="1"/>
</dbReference>
<accession>W7U001</accession>
<dbReference type="GO" id="GO:0033355">
    <property type="term" value="P:ascorbate glutathione cycle"/>
    <property type="evidence" value="ECO:0007669"/>
    <property type="project" value="InterPro"/>
</dbReference>
<evidence type="ECO:0000313" key="9">
    <source>
        <dbReference type="EMBL" id="EWM29073.1"/>
    </source>
</evidence>
<dbReference type="OrthoDB" id="1935530at2759"/>
<dbReference type="InterPro" id="IPR044627">
    <property type="entry name" value="DHAR1/2/3/4"/>
</dbReference>
<comment type="caution">
    <text evidence="9">The sequence shown here is derived from an EMBL/GenBank/DDBJ whole genome shotgun (WGS) entry which is preliminary data.</text>
</comment>
<dbReference type="PANTHER" id="PTHR44420">
    <property type="entry name" value="GLUTATHIONE S-TRANSFERASE DHAR2-RELATED"/>
    <property type="match status" value="1"/>
</dbReference>
<dbReference type="SUPFAM" id="SSF52833">
    <property type="entry name" value="Thioredoxin-like"/>
    <property type="match status" value="1"/>
</dbReference>
<dbReference type="Proteomes" id="UP000019335">
    <property type="component" value="Chromosome 3"/>
</dbReference>
<dbReference type="GO" id="GO:0016740">
    <property type="term" value="F:transferase activity"/>
    <property type="evidence" value="ECO:0007669"/>
    <property type="project" value="UniProtKB-KW"/>
</dbReference>
<dbReference type="EMBL" id="AZIL01000178">
    <property type="protein sequence ID" value="EWM29073.1"/>
    <property type="molecule type" value="Genomic_DNA"/>
</dbReference>
<organism evidence="9 10">
    <name type="scientific">Nannochloropsis gaditana</name>
    <dbReference type="NCBI Taxonomy" id="72520"/>
    <lineage>
        <taxon>Eukaryota</taxon>
        <taxon>Sar</taxon>
        <taxon>Stramenopiles</taxon>
        <taxon>Ochrophyta</taxon>
        <taxon>Eustigmatophyceae</taxon>
        <taxon>Eustigmatales</taxon>
        <taxon>Monodopsidaceae</taxon>
        <taxon>Nannochloropsis</taxon>
    </lineage>
</organism>
<evidence type="ECO:0000256" key="5">
    <source>
        <dbReference type="ARBA" id="ARBA00024194"/>
    </source>
</evidence>
<evidence type="ECO:0000259" key="8">
    <source>
        <dbReference type="PROSITE" id="PS50405"/>
    </source>
</evidence>
<evidence type="ECO:0000256" key="6">
    <source>
        <dbReference type="ARBA" id="ARBA00049544"/>
    </source>
</evidence>
<sequence length="316" mass="35028">MIMRSLVQVSSISLLLLVVRTKAFLRPILPRYSSTLRASSVAVRYITLADATPQSITSRIEGSHTRSSMSSSIALASARSTTGFGDARGRGARDEQGRIELLCKAGPDGAALGDCPFCHYVQMVLRYKGLRYRLIPLTPEDKPEWLVEGYGGKMPCLVHDEEAYTDSGTITQYLEYFFPGEEPLTVEDENPELAEEVKTATSGVFGAFARYMKNMDKEQDPPLQAALVEELNKVDTLLQKTKGPFLAGERITLDDMALAPKLYHIKVGVAHFKNVIIPPSLTALAAYMQHIFDMDIFQESSYPPDVITWGWGNARK</sequence>
<keyword evidence="10" id="KW-1185">Reference proteome</keyword>
<dbReference type="InterPro" id="IPR036282">
    <property type="entry name" value="Glutathione-S-Trfase_C_sf"/>
</dbReference>
<protein>
    <recommendedName>
        <fullName evidence="1">glutathione dehydrogenase (ascorbate)</fullName>
        <ecNumber evidence="1">1.8.5.1</ecNumber>
    </recommendedName>
</protein>
<evidence type="ECO:0000256" key="4">
    <source>
        <dbReference type="ARBA" id="ARBA00023002"/>
    </source>
</evidence>
<evidence type="ECO:0000313" key="10">
    <source>
        <dbReference type="Proteomes" id="UP000019335"/>
    </source>
</evidence>
<dbReference type="SFLD" id="SFLDS00019">
    <property type="entry name" value="Glutathione_Transferase_(cytos"/>
    <property type="match status" value="1"/>
</dbReference>
<reference evidence="9 10" key="1">
    <citation type="journal article" date="2014" name="Mol. Plant">
        <title>Chromosome Scale Genome Assembly and Transcriptome Profiling of Nannochloropsis gaditana in Nitrogen Depletion.</title>
        <authorList>
            <person name="Corteggiani Carpinelli E."/>
            <person name="Telatin A."/>
            <person name="Vitulo N."/>
            <person name="Forcato C."/>
            <person name="D'Angelo M."/>
            <person name="Schiavon R."/>
            <person name="Vezzi A."/>
            <person name="Giacometti G.M."/>
            <person name="Morosinotto T."/>
            <person name="Valle G."/>
        </authorList>
    </citation>
    <scope>NUCLEOTIDE SEQUENCE [LARGE SCALE GENOMIC DNA]</scope>
    <source>
        <strain evidence="9 10">B-31</strain>
    </source>
</reference>
<proteinExistence type="inferred from homology"/>